<dbReference type="OrthoDB" id="5365583at2759"/>
<sequence>MTTETNADHISGWDGLLEDLECTECPPINGAYMPTESQKIMVRPVYKELLQKLKEIDCTISLVKQSMREECCEADCMSCRAVQKPVVFISGQSGIGKSTFLTWLLMGRLSAHEPTVYVASNGEVFVSGSPPTGFLSYWGTVDRLVPAYSQDNDPRTSFPHLEACWVLLDYSGVLPEFVSLRICQFDNPQMDRLHELQYRFGPLPHLLFGSFLEESSRRWNEENIQKCEAENIRMLQLFLSDADSDDLSKSETLTVNNDENTTFILRPLSGKNFTGVSTAAARTIASPYLAGKLLDLSCKACNPNPRSVAEQYKYMSSGSNPRSATQTFGTLRHKRIFSVFSPTSQMSNHLFSQSFLNPDFNFLWSCEAQIIGLQKEPFWDKRLSFDEQDPNNRPFAIPYRVVYTSKQLPYTSLEHLRLRLVDALLGQLKIPIDMYGRYNYPVYKTDPVGFDGFYICPRLKSLVFLKYCLSSYSLPDIDASAVLSILKAFPERWREGLCKDMAILFVARMVEDHDTLRRKRKEPVKLKRARISRVLSGTVELKYKGIRNLRRIRMYVGGLLPGADKGREKEETEAAHTWAYHWACSGEAEKDEEGYDEVEHDHWEGEKEMCFKEE</sequence>
<evidence type="ECO:0000313" key="2">
    <source>
        <dbReference type="Proteomes" id="UP000275078"/>
    </source>
</evidence>
<organism evidence="1 2">
    <name type="scientific">Ascobolus immersus RN42</name>
    <dbReference type="NCBI Taxonomy" id="1160509"/>
    <lineage>
        <taxon>Eukaryota</taxon>
        <taxon>Fungi</taxon>
        <taxon>Dikarya</taxon>
        <taxon>Ascomycota</taxon>
        <taxon>Pezizomycotina</taxon>
        <taxon>Pezizomycetes</taxon>
        <taxon>Pezizales</taxon>
        <taxon>Ascobolaceae</taxon>
        <taxon>Ascobolus</taxon>
    </lineage>
</organism>
<accession>A0A3N4HZN7</accession>
<dbReference type="AlphaFoldDB" id="A0A3N4HZN7"/>
<dbReference type="Proteomes" id="UP000275078">
    <property type="component" value="Unassembled WGS sequence"/>
</dbReference>
<name>A0A3N4HZN7_ASCIM</name>
<dbReference type="EMBL" id="ML119708">
    <property type="protein sequence ID" value="RPA78657.1"/>
    <property type="molecule type" value="Genomic_DNA"/>
</dbReference>
<reference evidence="1 2" key="1">
    <citation type="journal article" date="2018" name="Nat. Ecol. Evol.">
        <title>Pezizomycetes genomes reveal the molecular basis of ectomycorrhizal truffle lifestyle.</title>
        <authorList>
            <person name="Murat C."/>
            <person name="Payen T."/>
            <person name="Noel B."/>
            <person name="Kuo A."/>
            <person name="Morin E."/>
            <person name="Chen J."/>
            <person name="Kohler A."/>
            <person name="Krizsan K."/>
            <person name="Balestrini R."/>
            <person name="Da Silva C."/>
            <person name="Montanini B."/>
            <person name="Hainaut M."/>
            <person name="Levati E."/>
            <person name="Barry K.W."/>
            <person name="Belfiori B."/>
            <person name="Cichocki N."/>
            <person name="Clum A."/>
            <person name="Dockter R.B."/>
            <person name="Fauchery L."/>
            <person name="Guy J."/>
            <person name="Iotti M."/>
            <person name="Le Tacon F."/>
            <person name="Lindquist E.A."/>
            <person name="Lipzen A."/>
            <person name="Malagnac F."/>
            <person name="Mello A."/>
            <person name="Molinier V."/>
            <person name="Miyauchi S."/>
            <person name="Poulain J."/>
            <person name="Riccioni C."/>
            <person name="Rubini A."/>
            <person name="Sitrit Y."/>
            <person name="Splivallo R."/>
            <person name="Traeger S."/>
            <person name="Wang M."/>
            <person name="Zifcakova L."/>
            <person name="Wipf D."/>
            <person name="Zambonelli A."/>
            <person name="Paolocci F."/>
            <person name="Nowrousian M."/>
            <person name="Ottonello S."/>
            <person name="Baldrian P."/>
            <person name="Spatafora J.W."/>
            <person name="Henrissat B."/>
            <person name="Nagy L.G."/>
            <person name="Aury J.M."/>
            <person name="Wincker P."/>
            <person name="Grigoriev I.V."/>
            <person name="Bonfante P."/>
            <person name="Martin F.M."/>
        </authorList>
    </citation>
    <scope>NUCLEOTIDE SEQUENCE [LARGE SCALE GENOMIC DNA]</scope>
    <source>
        <strain evidence="1 2">RN42</strain>
    </source>
</reference>
<evidence type="ECO:0000313" key="1">
    <source>
        <dbReference type="EMBL" id="RPA78657.1"/>
    </source>
</evidence>
<gene>
    <name evidence="1" type="ORF">BJ508DRAFT_378139</name>
</gene>
<protein>
    <submittedName>
        <fullName evidence="1">Uncharacterized protein</fullName>
    </submittedName>
</protein>
<keyword evidence="2" id="KW-1185">Reference proteome</keyword>
<proteinExistence type="predicted"/>